<dbReference type="EMBL" id="JAHWGI010000970">
    <property type="protein sequence ID" value="KAK3919138.1"/>
    <property type="molecule type" value="Genomic_DNA"/>
</dbReference>
<gene>
    <name evidence="2" type="ORF">KUF71_008287</name>
</gene>
<keyword evidence="2" id="KW-0808">Transferase</keyword>
<reference evidence="2" key="2">
    <citation type="journal article" date="2023" name="BMC Genomics">
        <title>Pest status, molecular evolution, and epigenetic factors derived from the genome assembly of Frankliniella fusca, a thysanopteran phytovirus vector.</title>
        <authorList>
            <person name="Catto M.A."/>
            <person name="Labadie P.E."/>
            <person name="Jacobson A.L."/>
            <person name="Kennedy G.G."/>
            <person name="Srinivasan R."/>
            <person name="Hunt B.G."/>
        </authorList>
    </citation>
    <scope>NUCLEOTIDE SEQUENCE</scope>
    <source>
        <strain evidence="2">PL_HMW_Pooled</strain>
    </source>
</reference>
<evidence type="ECO:0000256" key="1">
    <source>
        <dbReference type="SAM" id="MobiDB-lite"/>
    </source>
</evidence>
<evidence type="ECO:0000313" key="2">
    <source>
        <dbReference type="EMBL" id="KAK3919138.1"/>
    </source>
</evidence>
<protein>
    <submittedName>
        <fullName evidence="2">5-methyltetrahydropteroyltriglutamate--homocysteine methyltransferase</fullName>
    </submittedName>
</protein>
<keyword evidence="3" id="KW-1185">Reference proteome</keyword>
<proteinExistence type="predicted"/>
<name>A0AAE1HDD0_9NEOP</name>
<sequence>MTRDETIETTSCASSFVPQGPTTDNIPTFEGNRVSLEIPDQLFGSSFALVTNISQILGDVILNTARRVQRFVEALKPKFRGLFGVPADAAAAARKRATDDEVSRAQQAASAASDLEELADNQADPRQVAAPAASPASGRTEAFKSLTGLEPFDFDFAALDKLVQSGDGKAARPFEPSAAASDLRGAVEQAGDILNSNLKRVPVSA</sequence>
<dbReference type="GO" id="GO:0008168">
    <property type="term" value="F:methyltransferase activity"/>
    <property type="evidence" value="ECO:0007669"/>
    <property type="project" value="UniProtKB-KW"/>
</dbReference>
<evidence type="ECO:0000313" key="3">
    <source>
        <dbReference type="Proteomes" id="UP001219518"/>
    </source>
</evidence>
<feature type="compositionally biased region" description="Polar residues" evidence="1">
    <location>
        <begin position="8"/>
        <end position="22"/>
    </location>
</feature>
<organism evidence="2 3">
    <name type="scientific">Frankliniella fusca</name>
    <dbReference type="NCBI Taxonomy" id="407009"/>
    <lineage>
        <taxon>Eukaryota</taxon>
        <taxon>Metazoa</taxon>
        <taxon>Ecdysozoa</taxon>
        <taxon>Arthropoda</taxon>
        <taxon>Hexapoda</taxon>
        <taxon>Insecta</taxon>
        <taxon>Pterygota</taxon>
        <taxon>Neoptera</taxon>
        <taxon>Paraneoptera</taxon>
        <taxon>Thysanoptera</taxon>
        <taxon>Terebrantia</taxon>
        <taxon>Thripoidea</taxon>
        <taxon>Thripidae</taxon>
        <taxon>Frankliniella</taxon>
    </lineage>
</organism>
<feature type="region of interest" description="Disordered" evidence="1">
    <location>
        <begin position="108"/>
        <end position="137"/>
    </location>
</feature>
<keyword evidence="2" id="KW-0489">Methyltransferase</keyword>
<reference evidence="2" key="1">
    <citation type="submission" date="2021-07" db="EMBL/GenBank/DDBJ databases">
        <authorList>
            <person name="Catto M.A."/>
            <person name="Jacobson A."/>
            <person name="Kennedy G."/>
            <person name="Labadie P."/>
            <person name="Hunt B.G."/>
            <person name="Srinivasan R."/>
        </authorList>
    </citation>
    <scope>NUCLEOTIDE SEQUENCE</scope>
    <source>
        <strain evidence="2">PL_HMW_Pooled</strain>
        <tissue evidence="2">Head</tissue>
    </source>
</reference>
<accession>A0AAE1HDD0</accession>
<dbReference type="GO" id="GO:0032259">
    <property type="term" value="P:methylation"/>
    <property type="evidence" value="ECO:0007669"/>
    <property type="project" value="UniProtKB-KW"/>
</dbReference>
<dbReference type="Proteomes" id="UP001219518">
    <property type="component" value="Unassembled WGS sequence"/>
</dbReference>
<feature type="region of interest" description="Disordered" evidence="1">
    <location>
        <begin position="1"/>
        <end position="22"/>
    </location>
</feature>
<comment type="caution">
    <text evidence="2">The sequence shown here is derived from an EMBL/GenBank/DDBJ whole genome shotgun (WGS) entry which is preliminary data.</text>
</comment>
<dbReference type="AlphaFoldDB" id="A0AAE1HDD0"/>